<dbReference type="PANTHER" id="PTHR33514">
    <property type="entry name" value="PROTEIN ABCI12, CHLOROPLASTIC"/>
    <property type="match status" value="1"/>
</dbReference>
<comment type="subcellular location">
    <subcellularLocation>
        <location evidence="1">Membrane</location>
        <topology evidence="1">Multi-pass membrane protein</topology>
    </subcellularLocation>
</comment>
<name>A0ABU2BBC3_9CORY</name>
<dbReference type="EMBL" id="JAVDYF010000001">
    <property type="protein sequence ID" value="MDR7355906.1"/>
    <property type="molecule type" value="Genomic_DNA"/>
</dbReference>
<dbReference type="Pfam" id="PF02361">
    <property type="entry name" value="CbiQ"/>
    <property type="match status" value="1"/>
</dbReference>
<organism evidence="6 7">
    <name type="scientific">Corynebacterium felinum</name>
    <dbReference type="NCBI Taxonomy" id="131318"/>
    <lineage>
        <taxon>Bacteria</taxon>
        <taxon>Bacillati</taxon>
        <taxon>Actinomycetota</taxon>
        <taxon>Actinomycetes</taxon>
        <taxon>Mycobacteriales</taxon>
        <taxon>Corynebacteriaceae</taxon>
        <taxon>Corynebacterium</taxon>
    </lineage>
</organism>
<feature type="transmembrane region" description="Helical" evidence="5">
    <location>
        <begin position="21"/>
        <end position="38"/>
    </location>
</feature>
<proteinExistence type="predicted"/>
<accession>A0ABU2BBC3</accession>
<evidence type="ECO:0000256" key="5">
    <source>
        <dbReference type="SAM" id="Phobius"/>
    </source>
</evidence>
<protein>
    <submittedName>
        <fullName evidence="6">Biotin transport system permease protein</fullName>
    </submittedName>
</protein>
<feature type="transmembrane region" description="Helical" evidence="5">
    <location>
        <begin position="93"/>
        <end position="112"/>
    </location>
</feature>
<keyword evidence="2 5" id="KW-0812">Transmembrane</keyword>
<sequence>MKNVPLGVYVKKNTVIHRLPPIVKFGFLITYVIFTGIFVTTWQQAVACVALSTAGYIIAAIPPRITFSQLFPPLPLLITLGLFQWWQLGWEPALRITLVIFSALLMAALLTLTTTVEAMMEALEKALRPMARFGLPVESIVLAISLTMRLLPLMLNTVHEVLDARKARGAGFSLVAFGTPVLIRSIRRARAIADALWARGVGD</sequence>
<evidence type="ECO:0000256" key="2">
    <source>
        <dbReference type="ARBA" id="ARBA00022692"/>
    </source>
</evidence>
<evidence type="ECO:0000313" key="6">
    <source>
        <dbReference type="EMBL" id="MDR7355906.1"/>
    </source>
</evidence>
<dbReference type="PANTHER" id="PTHR33514:SF13">
    <property type="entry name" value="PROTEIN ABCI12, CHLOROPLASTIC"/>
    <property type="match status" value="1"/>
</dbReference>
<feature type="transmembrane region" description="Helical" evidence="5">
    <location>
        <begin position="167"/>
        <end position="183"/>
    </location>
</feature>
<evidence type="ECO:0000256" key="1">
    <source>
        <dbReference type="ARBA" id="ARBA00004141"/>
    </source>
</evidence>
<gene>
    <name evidence="6" type="ORF">J2S37_002444</name>
</gene>
<dbReference type="CDD" id="cd16914">
    <property type="entry name" value="EcfT"/>
    <property type="match status" value="1"/>
</dbReference>
<dbReference type="InterPro" id="IPR003339">
    <property type="entry name" value="ABC/ECF_trnsptr_transmembrane"/>
</dbReference>
<comment type="caution">
    <text evidence="6">The sequence shown here is derived from an EMBL/GenBank/DDBJ whole genome shotgun (WGS) entry which is preliminary data.</text>
</comment>
<feature type="transmembrane region" description="Helical" evidence="5">
    <location>
        <begin position="44"/>
        <end position="63"/>
    </location>
</feature>
<keyword evidence="7" id="KW-1185">Reference proteome</keyword>
<keyword evidence="3 5" id="KW-1133">Transmembrane helix</keyword>
<reference evidence="6 7" key="1">
    <citation type="submission" date="2023-07" db="EMBL/GenBank/DDBJ databases">
        <title>Sequencing the genomes of 1000 actinobacteria strains.</title>
        <authorList>
            <person name="Klenk H.-P."/>
        </authorList>
    </citation>
    <scope>NUCLEOTIDE SEQUENCE [LARGE SCALE GENOMIC DNA]</scope>
    <source>
        <strain evidence="6 7">DSM 44508</strain>
    </source>
</reference>
<feature type="transmembrane region" description="Helical" evidence="5">
    <location>
        <begin position="133"/>
        <end position="155"/>
    </location>
</feature>
<evidence type="ECO:0000256" key="3">
    <source>
        <dbReference type="ARBA" id="ARBA00022989"/>
    </source>
</evidence>
<dbReference type="Proteomes" id="UP001183619">
    <property type="component" value="Unassembled WGS sequence"/>
</dbReference>
<evidence type="ECO:0000313" key="7">
    <source>
        <dbReference type="Proteomes" id="UP001183619"/>
    </source>
</evidence>
<keyword evidence="4 5" id="KW-0472">Membrane</keyword>
<evidence type="ECO:0000256" key="4">
    <source>
        <dbReference type="ARBA" id="ARBA00023136"/>
    </source>
</evidence>